<dbReference type="RefSeq" id="WP_120754787.1">
    <property type="nucleotide sequence ID" value="NZ_RBAM01000004.1"/>
</dbReference>
<protein>
    <submittedName>
        <fullName evidence="1">Uncharacterized protein</fullName>
    </submittedName>
</protein>
<proteinExistence type="predicted"/>
<evidence type="ECO:0000313" key="2">
    <source>
        <dbReference type="Proteomes" id="UP000270343"/>
    </source>
</evidence>
<dbReference type="Proteomes" id="UP000270343">
    <property type="component" value="Unassembled WGS sequence"/>
</dbReference>
<gene>
    <name evidence="1" type="ORF">D7231_10595</name>
</gene>
<comment type="caution">
    <text evidence="1">The sequence shown here is derived from an EMBL/GenBank/DDBJ whole genome shotgun (WGS) entry which is preliminary data.</text>
</comment>
<keyword evidence="2" id="KW-1185">Reference proteome</keyword>
<reference evidence="1 2" key="1">
    <citation type="journal article" date="2015" name="Antonie Van Leeuwenhoek">
        <title>Streptomyces klenkii sp. nov., isolated from deep marine sediment.</title>
        <authorList>
            <person name="Veyisoglu A."/>
            <person name="Sahin N."/>
        </authorList>
    </citation>
    <scope>NUCLEOTIDE SEQUENCE [LARGE SCALE GENOMIC DNA]</scope>
    <source>
        <strain evidence="1 2">KCTC 29202</strain>
    </source>
</reference>
<dbReference type="OrthoDB" id="4104600at2"/>
<name>A0A3B0BNX7_9ACTN</name>
<sequence>MTEKKPVTAWKDDASGPGRRVELTADQNRAVTDRWEAARTAHKGLDAAVEAVEQALRDTHGAKLEGKPHRLMGLKAFRRKVALQLEDRVPLEKILRTVRDLNRYTLTFAPNTYTEGVRHTYALLHERGYAIVPGSEQNTWEDPVHKAFRAVWQQPDGPVRFEIVFHTADSHWAKTENQLLYDLYRSNHLRLLGDETDTMAESHEDAAKIIQHQRYSEIPAKESK</sequence>
<evidence type="ECO:0000313" key="1">
    <source>
        <dbReference type="EMBL" id="RKN74331.1"/>
    </source>
</evidence>
<accession>A0A3B0BNX7</accession>
<dbReference type="EMBL" id="RBAM01000004">
    <property type="protein sequence ID" value="RKN74331.1"/>
    <property type="molecule type" value="Genomic_DNA"/>
</dbReference>
<dbReference type="AlphaFoldDB" id="A0A3B0BNX7"/>
<organism evidence="1 2">
    <name type="scientific">Streptomyces klenkii</name>
    <dbReference type="NCBI Taxonomy" id="1420899"/>
    <lineage>
        <taxon>Bacteria</taxon>
        <taxon>Bacillati</taxon>
        <taxon>Actinomycetota</taxon>
        <taxon>Actinomycetes</taxon>
        <taxon>Kitasatosporales</taxon>
        <taxon>Streptomycetaceae</taxon>
        <taxon>Streptomyces</taxon>
    </lineage>
</organism>